<dbReference type="Proteomes" id="UP000253857">
    <property type="component" value="Unassembled WGS sequence"/>
</dbReference>
<organism evidence="2 3">
    <name type="scientific">Eggerthella lenta</name>
    <name type="common">Eubacterium lentum</name>
    <dbReference type="NCBI Taxonomy" id="84112"/>
    <lineage>
        <taxon>Bacteria</taxon>
        <taxon>Bacillati</taxon>
        <taxon>Actinomycetota</taxon>
        <taxon>Coriobacteriia</taxon>
        <taxon>Eggerthellales</taxon>
        <taxon>Eggerthellaceae</taxon>
        <taxon>Eggerthella</taxon>
    </lineage>
</organism>
<dbReference type="EMBL" id="PPTY01000005">
    <property type="protein sequence ID" value="RDB87233.1"/>
    <property type="molecule type" value="Genomic_DNA"/>
</dbReference>
<dbReference type="AlphaFoldDB" id="A0A369N9C6"/>
<evidence type="ECO:0000313" key="3">
    <source>
        <dbReference type="Proteomes" id="UP000253857"/>
    </source>
</evidence>
<accession>A0A369N9C6</accession>
<evidence type="ECO:0000256" key="1">
    <source>
        <dbReference type="SAM" id="MobiDB-lite"/>
    </source>
</evidence>
<reference evidence="2 3" key="1">
    <citation type="journal article" date="2018" name="Elife">
        <title>Discovery and characterization of a prevalent human gut bacterial enzyme sufficient for the inactivation of a family of plant toxins.</title>
        <authorList>
            <person name="Koppel N."/>
            <person name="Bisanz J.E."/>
            <person name="Pandelia M.E."/>
            <person name="Turnbaugh P.J."/>
            <person name="Balskus E.P."/>
        </authorList>
    </citation>
    <scope>NUCLEOTIDE SEQUENCE [LARGE SCALE GENOMIC DNA]</scope>
    <source>
        <strain evidence="2 3">FAA1-1-60AUCSF</strain>
    </source>
</reference>
<protein>
    <submittedName>
        <fullName evidence="2">Uncharacterized protein</fullName>
    </submittedName>
</protein>
<gene>
    <name evidence="2" type="ORF">C1871_05190</name>
</gene>
<proteinExistence type="predicted"/>
<feature type="region of interest" description="Disordered" evidence="1">
    <location>
        <begin position="114"/>
        <end position="137"/>
    </location>
</feature>
<name>A0A369N9C6_EGGLN</name>
<evidence type="ECO:0000313" key="2">
    <source>
        <dbReference type="EMBL" id="RDB87233.1"/>
    </source>
</evidence>
<sequence>MVERLEAAAEAGAEYYMVTVSESVTFSYPALATDAEAAREKVAALIEAGRVRAPLDLVGAPCRREGIEVVDAVESEDLSCRQVCAQTLMPGEAERLVDDVEAGKLYEKTPPQMAHAAKSILKKTGSGKLTPTKRQRK</sequence>
<dbReference type="RefSeq" id="WP_035585853.1">
    <property type="nucleotide sequence ID" value="NZ_JADMOT010000002.1"/>
</dbReference>
<comment type="caution">
    <text evidence="2">The sequence shown here is derived from an EMBL/GenBank/DDBJ whole genome shotgun (WGS) entry which is preliminary data.</text>
</comment>